<evidence type="ECO:0008006" key="3">
    <source>
        <dbReference type="Google" id="ProtNLM"/>
    </source>
</evidence>
<dbReference type="RefSeq" id="WP_017020733.1">
    <property type="nucleotide sequence ID" value="NZ_AJYJ02000132.1"/>
</dbReference>
<proteinExistence type="predicted"/>
<dbReference type="EMBL" id="AJYJ02000132">
    <property type="protein sequence ID" value="OEF10371.1"/>
    <property type="molecule type" value="Genomic_DNA"/>
</dbReference>
<name>A0ABX3AT78_ALILO</name>
<dbReference type="Proteomes" id="UP000095059">
    <property type="component" value="Unassembled WGS sequence"/>
</dbReference>
<evidence type="ECO:0000313" key="2">
    <source>
        <dbReference type="Proteomes" id="UP000095059"/>
    </source>
</evidence>
<gene>
    <name evidence="1" type="ORF">A1Q5_13300</name>
</gene>
<evidence type="ECO:0000313" key="1">
    <source>
        <dbReference type="EMBL" id="OEF10371.1"/>
    </source>
</evidence>
<protein>
    <recommendedName>
        <fullName evidence="3">Serine protease</fullName>
    </recommendedName>
</protein>
<organism evidence="1 2">
    <name type="scientific">Aliivibrio logei 5S-186</name>
    <dbReference type="NCBI Taxonomy" id="626086"/>
    <lineage>
        <taxon>Bacteria</taxon>
        <taxon>Pseudomonadati</taxon>
        <taxon>Pseudomonadota</taxon>
        <taxon>Gammaproteobacteria</taxon>
        <taxon>Vibrionales</taxon>
        <taxon>Vibrionaceae</taxon>
        <taxon>Aliivibrio</taxon>
    </lineage>
</organism>
<dbReference type="SUPFAM" id="SSF50494">
    <property type="entry name" value="Trypsin-like serine proteases"/>
    <property type="match status" value="1"/>
</dbReference>
<dbReference type="InterPro" id="IPR009003">
    <property type="entry name" value="Peptidase_S1_PA"/>
</dbReference>
<keyword evidence="2" id="KW-1185">Reference proteome</keyword>
<sequence>MIEEDWNKLCNEASIKMVEHIKHYVTPISKVLSTESGEHLGTGSYFELNRKKYLITNEHVAKYIKNNSLTHKFLNNENIIKLTNPEISIKHPIDVAISEIEDTSWSLHEHESAPIPFERFAKKHNTVLDEVLFFVGYSGERSNFYFGVLNTPGTPYLTQEIPFPSNVQDADSDYHFALHYSPDKATSVDGTSSLPNPHGFSGSLVWDTKFVACMQSGKEWSPEMAEVTGIVWGWPSSEACILVTKVEHFNLKQLTQAPIVNA</sequence>
<reference evidence="1 2" key="1">
    <citation type="journal article" date="2012" name="Science">
        <title>Ecological populations of bacteria act as socially cohesive units of antibiotic production and resistance.</title>
        <authorList>
            <person name="Cordero O.X."/>
            <person name="Wildschutte H."/>
            <person name="Kirkup B."/>
            <person name="Proehl S."/>
            <person name="Ngo L."/>
            <person name="Hussain F."/>
            <person name="Le Roux F."/>
            <person name="Mincer T."/>
            <person name="Polz M.F."/>
        </authorList>
    </citation>
    <scope>NUCLEOTIDE SEQUENCE [LARGE SCALE GENOMIC DNA]</scope>
    <source>
        <strain evidence="1 2">5S-186</strain>
    </source>
</reference>
<comment type="caution">
    <text evidence="1">The sequence shown here is derived from an EMBL/GenBank/DDBJ whole genome shotgun (WGS) entry which is preliminary data.</text>
</comment>
<accession>A0ABX3AT78</accession>